<keyword evidence="1" id="KW-0812">Transmembrane</keyword>
<keyword evidence="1" id="KW-0472">Membrane</keyword>
<dbReference type="EMBL" id="FQZK01000004">
    <property type="protein sequence ID" value="SHJ17773.1"/>
    <property type="molecule type" value="Genomic_DNA"/>
</dbReference>
<dbReference type="STRING" id="758803.SAMN05421803_10453"/>
<evidence type="ECO:0000256" key="1">
    <source>
        <dbReference type="SAM" id="Phobius"/>
    </source>
</evidence>
<feature type="transmembrane region" description="Helical" evidence="1">
    <location>
        <begin position="6"/>
        <end position="31"/>
    </location>
</feature>
<proteinExistence type="predicted"/>
<dbReference type="AlphaFoldDB" id="A0A1M6H6M5"/>
<keyword evidence="3" id="KW-1185">Reference proteome</keyword>
<dbReference type="RefSeq" id="WP_073377701.1">
    <property type="nucleotide sequence ID" value="NZ_FQZK01000004.1"/>
</dbReference>
<evidence type="ECO:0000313" key="2">
    <source>
        <dbReference type="EMBL" id="SHJ17773.1"/>
    </source>
</evidence>
<sequence>MNATLILIAATAVTFFLMGSVWVAVLAMTVLSHHRDRMNRRLRDQQAEVVRLQRLADRGR</sequence>
<accession>A0A1M6H6M5</accession>
<organism evidence="2 3">
    <name type="scientific">Nocardiopsis flavescens</name>
    <dbReference type="NCBI Taxonomy" id="758803"/>
    <lineage>
        <taxon>Bacteria</taxon>
        <taxon>Bacillati</taxon>
        <taxon>Actinomycetota</taxon>
        <taxon>Actinomycetes</taxon>
        <taxon>Streptosporangiales</taxon>
        <taxon>Nocardiopsidaceae</taxon>
        <taxon>Nocardiopsis</taxon>
    </lineage>
</organism>
<evidence type="ECO:0000313" key="3">
    <source>
        <dbReference type="Proteomes" id="UP000184452"/>
    </source>
</evidence>
<protein>
    <recommendedName>
        <fullName evidence="4">LapA family protein</fullName>
    </recommendedName>
</protein>
<gene>
    <name evidence="2" type="ORF">SAMN05421803_10453</name>
</gene>
<evidence type="ECO:0008006" key="4">
    <source>
        <dbReference type="Google" id="ProtNLM"/>
    </source>
</evidence>
<dbReference type="Proteomes" id="UP000184452">
    <property type="component" value="Unassembled WGS sequence"/>
</dbReference>
<keyword evidence="1" id="KW-1133">Transmembrane helix</keyword>
<reference evidence="2 3" key="1">
    <citation type="submission" date="2016-11" db="EMBL/GenBank/DDBJ databases">
        <authorList>
            <person name="Jaros S."/>
            <person name="Januszkiewicz K."/>
            <person name="Wedrychowicz H."/>
        </authorList>
    </citation>
    <scope>NUCLEOTIDE SEQUENCE [LARGE SCALE GENOMIC DNA]</scope>
    <source>
        <strain evidence="2 3">CGMCC 4.5723</strain>
    </source>
</reference>
<name>A0A1M6H6M5_9ACTN</name>